<feature type="region of interest" description="Disordered" evidence="14">
    <location>
        <begin position="336"/>
        <end position="388"/>
    </location>
</feature>
<evidence type="ECO:0000256" key="7">
    <source>
        <dbReference type="ARBA" id="ARBA00022618"/>
    </source>
</evidence>
<feature type="compositionally biased region" description="Basic and acidic residues" evidence="14">
    <location>
        <begin position="341"/>
        <end position="388"/>
    </location>
</feature>
<evidence type="ECO:0000256" key="12">
    <source>
        <dbReference type="ARBA" id="ARBA00023306"/>
    </source>
</evidence>
<dbReference type="Pfam" id="PF18595">
    <property type="entry name" value="Nuf2_DHR10-like"/>
    <property type="match status" value="1"/>
</dbReference>
<dbReference type="Proteomes" id="UP000275078">
    <property type="component" value="Unassembled WGS sequence"/>
</dbReference>
<evidence type="ECO:0000256" key="5">
    <source>
        <dbReference type="ARBA" id="ARBA00017594"/>
    </source>
</evidence>
<dbReference type="Gene3D" id="1.10.418.60">
    <property type="entry name" value="Ncd80 complex, Nuf2 subunit"/>
    <property type="match status" value="1"/>
</dbReference>
<dbReference type="GO" id="GO:0051301">
    <property type="term" value="P:cell division"/>
    <property type="evidence" value="ECO:0007669"/>
    <property type="project" value="UniProtKB-KW"/>
</dbReference>
<dbReference type="GO" id="GO:0005634">
    <property type="term" value="C:nucleus"/>
    <property type="evidence" value="ECO:0007669"/>
    <property type="project" value="UniProtKB-SubCell"/>
</dbReference>
<feature type="domain" description="Kinetochore protein Nuf2 N-terminal" evidence="15">
    <location>
        <begin position="31"/>
        <end position="154"/>
    </location>
</feature>
<proteinExistence type="inferred from homology"/>
<evidence type="ECO:0000256" key="13">
    <source>
        <dbReference type="ARBA" id="ARBA00023328"/>
    </source>
</evidence>
<evidence type="ECO:0000256" key="14">
    <source>
        <dbReference type="SAM" id="MobiDB-lite"/>
    </source>
</evidence>
<feature type="domain" description="Nuf2 DHR10-like" evidence="16">
    <location>
        <begin position="279"/>
        <end position="394"/>
    </location>
</feature>
<keyword evidence="12" id="KW-0131">Cell cycle</keyword>
<accession>A0A3N4IDC1</accession>
<dbReference type="GO" id="GO:0007052">
    <property type="term" value="P:mitotic spindle organization"/>
    <property type="evidence" value="ECO:0007669"/>
    <property type="project" value="TreeGrafter"/>
</dbReference>
<keyword evidence="13" id="KW-0137">Centromere</keyword>
<dbReference type="GO" id="GO:0051315">
    <property type="term" value="P:attachment of mitotic spindle microtubules to kinetochore"/>
    <property type="evidence" value="ECO:0007669"/>
    <property type="project" value="TreeGrafter"/>
</dbReference>
<comment type="similarity">
    <text evidence="4">Belongs to the NUF2 family.</text>
</comment>
<dbReference type="GO" id="GO:0045132">
    <property type="term" value="P:meiotic chromosome segregation"/>
    <property type="evidence" value="ECO:0007669"/>
    <property type="project" value="TreeGrafter"/>
</dbReference>
<evidence type="ECO:0000259" key="15">
    <source>
        <dbReference type="Pfam" id="PF03800"/>
    </source>
</evidence>
<dbReference type="GO" id="GO:0031262">
    <property type="term" value="C:Ndc80 complex"/>
    <property type="evidence" value="ECO:0007669"/>
    <property type="project" value="InterPro"/>
</dbReference>
<keyword evidence="8" id="KW-0498">Mitosis</keyword>
<dbReference type="AlphaFoldDB" id="A0A3N4IDC1"/>
<gene>
    <name evidence="17" type="ORF">BJ508DRAFT_325165</name>
</gene>
<dbReference type="GO" id="GO:0051383">
    <property type="term" value="P:kinetochore organization"/>
    <property type="evidence" value="ECO:0007669"/>
    <property type="project" value="TreeGrafter"/>
</dbReference>
<dbReference type="InterPro" id="IPR005549">
    <property type="entry name" value="Kinetochore_Nuf2_N"/>
</dbReference>
<keyword evidence="11" id="KW-0539">Nucleus</keyword>
<protein>
    <recommendedName>
        <fullName evidence="5">Probable kinetochore protein NUF2</fullName>
    </recommendedName>
</protein>
<dbReference type="InterPro" id="IPR038275">
    <property type="entry name" value="Nuf2_N_sf"/>
</dbReference>
<evidence type="ECO:0000256" key="9">
    <source>
        <dbReference type="ARBA" id="ARBA00022838"/>
    </source>
</evidence>
<dbReference type="OrthoDB" id="8194677at2759"/>
<evidence type="ECO:0000256" key="10">
    <source>
        <dbReference type="ARBA" id="ARBA00023054"/>
    </source>
</evidence>
<keyword evidence="18" id="KW-1185">Reference proteome</keyword>
<evidence type="ECO:0000256" key="1">
    <source>
        <dbReference type="ARBA" id="ARBA00002772"/>
    </source>
</evidence>
<keyword evidence="6" id="KW-0158">Chromosome</keyword>
<evidence type="ECO:0000256" key="6">
    <source>
        <dbReference type="ARBA" id="ARBA00022454"/>
    </source>
</evidence>
<evidence type="ECO:0000256" key="8">
    <source>
        <dbReference type="ARBA" id="ARBA00022776"/>
    </source>
</evidence>
<dbReference type="GO" id="GO:0044877">
    <property type="term" value="F:protein-containing complex binding"/>
    <property type="evidence" value="ECO:0007669"/>
    <property type="project" value="TreeGrafter"/>
</dbReference>
<keyword evidence="9" id="KW-0995">Kinetochore</keyword>
<dbReference type="EMBL" id="ML119669">
    <property type="protein sequence ID" value="RPA82698.1"/>
    <property type="molecule type" value="Genomic_DNA"/>
</dbReference>
<evidence type="ECO:0000256" key="3">
    <source>
        <dbReference type="ARBA" id="ARBA00004629"/>
    </source>
</evidence>
<evidence type="ECO:0000313" key="17">
    <source>
        <dbReference type="EMBL" id="RPA82698.1"/>
    </source>
</evidence>
<evidence type="ECO:0000256" key="4">
    <source>
        <dbReference type="ARBA" id="ARBA00005498"/>
    </source>
</evidence>
<comment type="function">
    <text evidence="1">Acts as a component of the essential kinetochore-associated NDC80 complex, which is required for chromosome segregation and spindle checkpoint activity.</text>
</comment>
<dbReference type="STRING" id="1160509.A0A3N4IDC1"/>
<evidence type="ECO:0000313" key="18">
    <source>
        <dbReference type="Proteomes" id="UP000275078"/>
    </source>
</evidence>
<comment type="subcellular location">
    <subcellularLocation>
        <location evidence="3">Chromosome</location>
        <location evidence="3">Centromere</location>
        <location evidence="3">Kinetochore</location>
    </subcellularLocation>
    <subcellularLocation>
        <location evidence="2">Nucleus</location>
    </subcellularLocation>
</comment>
<dbReference type="Pfam" id="PF03800">
    <property type="entry name" value="Nuf2"/>
    <property type="match status" value="1"/>
</dbReference>
<dbReference type="PANTHER" id="PTHR21650">
    <property type="entry name" value="MEMBRALIN/KINETOCHORE PROTEIN NUF2"/>
    <property type="match status" value="1"/>
</dbReference>
<sequence>MGAGFGGSQSRTPAPSTVKKKKQEEVGSDLLLPIAEIASVINTCSTIRCTEEDILKPQPAHVQQVYEWFLEFFQNCRRENFEPVVIAVSEELEFSDLHQDSRMLVAAFRKINELMAIVGVDDFGFQDLFKPDPKRLVRILSHVINFYRFVQQTCLEPFQNVANQAQKRKERVDELLDNNDLLQGQIKDLRQQQKENEPLIAAAQQFNEQLMNKLRDLKGEQTTLQENLLSAKDNKKAMINTLRELQEQLVSTRQECEKLRPYIVESPEKLQHDIQKRTASLHQEKAEVESLERQCRALQTSGAAFSTIEGEIQTCNKLLEECEAEILKYEHQSSNLARQTDALEKKKTEIRSRKRTEELTRKHLESARERLERGRQQAEEKSKEGKRKMEELHATYKELTFERTENKKEIEKRKIEIEQTEKRMADLRAALEAEVSAAQREYQNAVAHIELYMTKMDQYIT</sequence>
<reference evidence="17 18" key="1">
    <citation type="journal article" date="2018" name="Nat. Ecol. Evol.">
        <title>Pezizomycetes genomes reveal the molecular basis of ectomycorrhizal truffle lifestyle.</title>
        <authorList>
            <person name="Murat C."/>
            <person name="Payen T."/>
            <person name="Noel B."/>
            <person name="Kuo A."/>
            <person name="Morin E."/>
            <person name="Chen J."/>
            <person name="Kohler A."/>
            <person name="Krizsan K."/>
            <person name="Balestrini R."/>
            <person name="Da Silva C."/>
            <person name="Montanini B."/>
            <person name="Hainaut M."/>
            <person name="Levati E."/>
            <person name="Barry K.W."/>
            <person name="Belfiori B."/>
            <person name="Cichocki N."/>
            <person name="Clum A."/>
            <person name="Dockter R.B."/>
            <person name="Fauchery L."/>
            <person name="Guy J."/>
            <person name="Iotti M."/>
            <person name="Le Tacon F."/>
            <person name="Lindquist E.A."/>
            <person name="Lipzen A."/>
            <person name="Malagnac F."/>
            <person name="Mello A."/>
            <person name="Molinier V."/>
            <person name="Miyauchi S."/>
            <person name="Poulain J."/>
            <person name="Riccioni C."/>
            <person name="Rubini A."/>
            <person name="Sitrit Y."/>
            <person name="Splivallo R."/>
            <person name="Traeger S."/>
            <person name="Wang M."/>
            <person name="Zifcakova L."/>
            <person name="Wipf D."/>
            <person name="Zambonelli A."/>
            <person name="Paolocci F."/>
            <person name="Nowrousian M."/>
            <person name="Ottonello S."/>
            <person name="Baldrian P."/>
            <person name="Spatafora J.W."/>
            <person name="Henrissat B."/>
            <person name="Nagy L.G."/>
            <person name="Aury J.M."/>
            <person name="Wincker P."/>
            <person name="Grigoriev I.V."/>
            <person name="Bonfante P."/>
            <person name="Martin F.M."/>
        </authorList>
    </citation>
    <scope>NUCLEOTIDE SEQUENCE [LARGE SCALE GENOMIC DNA]</scope>
    <source>
        <strain evidence="17 18">RN42</strain>
    </source>
</reference>
<dbReference type="InterPro" id="IPR041112">
    <property type="entry name" value="Nuf2_DHR10-like"/>
</dbReference>
<keyword evidence="7" id="KW-0132">Cell division</keyword>
<keyword evidence="10" id="KW-0175">Coiled coil</keyword>
<evidence type="ECO:0000256" key="11">
    <source>
        <dbReference type="ARBA" id="ARBA00023242"/>
    </source>
</evidence>
<name>A0A3N4IDC1_ASCIM</name>
<dbReference type="PANTHER" id="PTHR21650:SF2">
    <property type="entry name" value="KINETOCHORE PROTEIN NUF2"/>
    <property type="match status" value="1"/>
</dbReference>
<evidence type="ECO:0000259" key="16">
    <source>
        <dbReference type="Pfam" id="PF18595"/>
    </source>
</evidence>
<evidence type="ECO:0000256" key="2">
    <source>
        <dbReference type="ARBA" id="ARBA00004123"/>
    </source>
</evidence>
<organism evidence="17 18">
    <name type="scientific">Ascobolus immersus RN42</name>
    <dbReference type="NCBI Taxonomy" id="1160509"/>
    <lineage>
        <taxon>Eukaryota</taxon>
        <taxon>Fungi</taxon>
        <taxon>Dikarya</taxon>
        <taxon>Ascomycota</taxon>
        <taxon>Pezizomycotina</taxon>
        <taxon>Pezizomycetes</taxon>
        <taxon>Pezizales</taxon>
        <taxon>Ascobolaceae</taxon>
        <taxon>Ascobolus</taxon>
    </lineage>
</organism>
<feature type="region of interest" description="Disordered" evidence="14">
    <location>
        <begin position="1"/>
        <end position="22"/>
    </location>
</feature>